<feature type="transmembrane region" description="Helical" evidence="1">
    <location>
        <begin position="12"/>
        <end position="35"/>
    </location>
</feature>
<dbReference type="NCBIfam" id="TIGR02099">
    <property type="entry name" value="YhdP family protein"/>
    <property type="match status" value="1"/>
</dbReference>
<feature type="domain" description="YhdP central" evidence="2">
    <location>
        <begin position="11"/>
        <end position="1297"/>
    </location>
</feature>
<evidence type="ECO:0000313" key="4">
    <source>
        <dbReference type="Proteomes" id="UP000004931"/>
    </source>
</evidence>
<accession>A0YEU5</accession>
<evidence type="ECO:0000256" key="1">
    <source>
        <dbReference type="SAM" id="Phobius"/>
    </source>
</evidence>
<comment type="caution">
    <text evidence="3">The sequence shown here is derived from an EMBL/GenBank/DDBJ whole genome shotgun (WGS) entry which is preliminary data.</text>
</comment>
<keyword evidence="1" id="KW-0472">Membrane</keyword>
<feature type="transmembrane region" description="Helical" evidence="1">
    <location>
        <begin position="1252"/>
        <end position="1275"/>
    </location>
</feature>
<keyword evidence="1" id="KW-1133">Transmembrane helix</keyword>
<dbReference type="EMBL" id="AAVT01000007">
    <property type="protein sequence ID" value="EAW30540.1"/>
    <property type="molecule type" value="Genomic_DNA"/>
</dbReference>
<sequence>MIKKGVFWINRVLWAVLITTLIVVASYVSLGRYFIGNLDQYQEALVERFVNFTGLSLTVGQLHGRWSKLSPVLTMEQLTLYRPGENKLSGAEAVITIDDVSFQLDPIGSIFSGSLRVKTLIIDGVHCAVEEIAPGQWQLRGYPITPGGNTDFDNVIDLIMSVEGVELFDAALKTFFASGQESLLAIEEVSLNRQGDFRRLRLNAFFDQLSGPLLAIVESQGDPRQQDAFAAKAYLKIDDVDFSAQLPALQSVGLELQNVQIDSEVWLDWKPDTHVSVQGFVNIPIVDVGTMSRKKVLPLEDLKFGFRTEKTSEDDWKMWLPTLEARWNGKLINLSDSQITRSSDGVELAIPILDIGVATRHLLSADLFNENVTGAIAVMKPSGLLQNIVVNIPNRTSLTESQKISQSPFLLKANLDNVALSPWKGAPGATGVSGYLELTSISGLVALDAKNMGLEFPSIYEQPLDFSSIVGHIAWAIEDKRVVVDSSPLYLTADHGPATALLDLDIPFVRAQDDPPTMTLAVGLKDTAAEFRNKFIPSTLNRGFLDWMQVAIPAGFVTDGGFIYRGSLVKGDSQRRTVQLFLNVDDTALAYHPDWPVLTDIEGLVELNDSTIDVTASSAKIYDLEVAETAVRAVPLDDGGLWLTVDTSAKGPARDALRIVNDGPISGMVGNAFESWQLSGKATAAVNLGIPLAGASEAVEIDVAVDLKQATLGIPEYQLEFDDINGPVEYDSIRGIHSSNLKALLYQKPVIVNVGQSESGAVKVDMKGRIDMRDVQVWSRQVALDFTEGETDFNAIINIRPKNTSEFKITSFLEGITIDLPAPYGKPAELRRNFWLRLPLAEKTPLLRMGLADQAELQLQFVNGSVDSGLVSLGQTDDKRHQQNTLLVTGRAPSFQLDEWQLVLERYLAADARIDDSTGIDSGVAAGELPVDQRNGDPEVESSLAIKVRNLQIEKSYVFSREYKNTTANLQHQNDAWWLSASNEKLIGSIALPDDANLPITAKFDSLSLDSTDESKTAGQASLDLSDMTGLNIDLDISNLSIDDQFYGNVAFDVRGDELGVRFENIIGEIRGVALGQMEPAAMEWVRTPYGEETRFYGEVKIKNIGDVLENWNYERIIESKSINSSFDLTWPGSPDQWQLSASKGPLYLSVDEGRFVKTSSSASGTMKVVGIVNFTNIVRRLQLDFSDLYGSGISFDRIEGEAILGDGQLKLVDNLTVTTPSSSFYLRGDADLLAKELDMELIATLPLASNLPWIAALAGGLPTAAGIYVASLLFEDQVDRFSSATYRVEGDWNNPDLTFRRVFDDRTEKKQ</sequence>
<reference evidence="3 4" key="1">
    <citation type="journal article" date="2010" name="J. Bacteriol.">
        <title>Genome sequence of the oligotrophic marine Gammaproteobacterium HTCC2143, isolated from the Oregon Coast.</title>
        <authorList>
            <person name="Oh H.M."/>
            <person name="Kang I."/>
            <person name="Ferriera S."/>
            <person name="Giovannoni S.J."/>
            <person name="Cho J.C."/>
        </authorList>
    </citation>
    <scope>NUCLEOTIDE SEQUENCE [LARGE SCALE GENOMIC DNA]</scope>
    <source>
        <strain evidence="3 4">HTCC2143</strain>
    </source>
</reference>
<dbReference type="Pfam" id="PF13116">
    <property type="entry name" value="YhdP"/>
    <property type="match status" value="1"/>
</dbReference>
<dbReference type="InterPro" id="IPR025263">
    <property type="entry name" value="YhdP_central"/>
</dbReference>
<dbReference type="STRING" id="247633.GP2143_00337"/>
<name>A0YEU5_9GAMM</name>
<dbReference type="eggNOG" id="COG3164">
    <property type="taxonomic scope" value="Bacteria"/>
</dbReference>
<keyword evidence="4" id="KW-1185">Reference proteome</keyword>
<gene>
    <name evidence="3" type="ORF">GP2143_00337</name>
</gene>
<proteinExistence type="predicted"/>
<dbReference type="PANTHER" id="PTHR38690">
    <property type="entry name" value="PROTEASE-RELATED"/>
    <property type="match status" value="1"/>
</dbReference>
<keyword evidence="1" id="KW-0812">Transmembrane</keyword>
<dbReference type="PANTHER" id="PTHR38690:SF1">
    <property type="entry name" value="PROTEASE"/>
    <property type="match status" value="1"/>
</dbReference>
<evidence type="ECO:0000313" key="3">
    <source>
        <dbReference type="EMBL" id="EAW30540.1"/>
    </source>
</evidence>
<dbReference type="InterPro" id="IPR011836">
    <property type="entry name" value="YhdP"/>
</dbReference>
<organism evidence="3 4">
    <name type="scientific">marine gamma proteobacterium HTCC2143</name>
    <dbReference type="NCBI Taxonomy" id="247633"/>
    <lineage>
        <taxon>Bacteria</taxon>
        <taxon>Pseudomonadati</taxon>
        <taxon>Pseudomonadota</taxon>
        <taxon>Gammaproteobacteria</taxon>
        <taxon>Cellvibrionales</taxon>
        <taxon>Spongiibacteraceae</taxon>
        <taxon>BD1-7 clade</taxon>
    </lineage>
</organism>
<evidence type="ECO:0000259" key="2">
    <source>
        <dbReference type="Pfam" id="PF13116"/>
    </source>
</evidence>
<protein>
    <recommendedName>
        <fullName evidence="2">YhdP central domain-containing protein</fullName>
    </recommendedName>
</protein>
<dbReference type="Proteomes" id="UP000004931">
    <property type="component" value="Unassembled WGS sequence"/>
</dbReference>